<reference evidence="3" key="1">
    <citation type="submission" date="2015-11" db="EMBL/GenBank/DDBJ databases">
        <title>De novo transcriptome assembly of four potential Pierce s Disease insect vectors from Arizona vineyards.</title>
        <authorList>
            <person name="Tassone E.E."/>
        </authorList>
    </citation>
    <scope>NUCLEOTIDE SEQUENCE</scope>
</reference>
<dbReference type="InterPro" id="IPR021859">
    <property type="entry name" value="XTBD"/>
</dbReference>
<feature type="region of interest" description="Disordered" evidence="1">
    <location>
        <begin position="495"/>
        <end position="537"/>
    </location>
</feature>
<dbReference type="InterPro" id="IPR031961">
    <property type="entry name" value="DUF4780"/>
</dbReference>
<dbReference type="AlphaFoldDB" id="A0A1B6J3N9"/>
<evidence type="ECO:0000256" key="1">
    <source>
        <dbReference type="SAM" id="MobiDB-lite"/>
    </source>
</evidence>
<feature type="domain" description="XRN2-binding (XTBD)" evidence="2">
    <location>
        <begin position="14"/>
        <end position="101"/>
    </location>
</feature>
<evidence type="ECO:0000259" key="2">
    <source>
        <dbReference type="PROSITE" id="PS51827"/>
    </source>
</evidence>
<organism evidence="3">
    <name type="scientific">Homalodisca liturata</name>
    <dbReference type="NCBI Taxonomy" id="320908"/>
    <lineage>
        <taxon>Eukaryota</taxon>
        <taxon>Metazoa</taxon>
        <taxon>Ecdysozoa</taxon>
        <taxon>Arthropoda</taxon>
        <taxon>Hexapoda</taxon>
        <taxon>Insecta</taxon>
        <taxon>Pterygota</taxon>
        <taxon>Neoptera</taxon>
        <taxon>Paraneoptera</taxon>
        <taxon>Hemiptera</taxon>
        <taxon>Auchenorrhyncha</taxon>
        <taxon>Membracoidea</taxon>
        <taxon>Cicadellidae</taxon>
        <taxon>Cicadellinae</taxon>
        <taxon>Proconiini</taxon>
        <taxon>Homalodisca</taxon>
    </lineage>
</organism>
<dbReference type="EMBL" id="GECU01013917">
    <property type="protein sequence ID" value="JAS93789.1"/>
    <property type="molecule type" value="Transcribed_RNA"/>
</dbReference>
<feature type="compositionally biased region" description="Basic and acidic residues" evidence="1">
    <location>
        <begin position="512"/>
        <end position="530"/>
    </location>
</feature>
<dbReference type="Pfam" id="PF16012">
    <property type="entry name" value="DUF4780"/>
    <property type="match status" value="1"/>
</dbReference>
<dbReference type="Pfam" id="PF11952">
    <property type="entry name" value="XTBD"/>
    <property type="match status" value="1"/>
</dbReference>
<feature type="compositionally biased region" description="Basic and acidic residues" evidence="1">
    <location>
        <begin position="495"/>
        <end position="505"/>
    </location>
</feature>
<sequence length="718" mass="82165">MFRKNTLFDYHWDVDKYKNNFDPEHWDLCRSFMVIHRTKFPEQKLAHLTEAFYQIGVYGSSYDPKTTRMVSALSVEVLDDFLNSHPGAMRHPFRKTIVTSKVADETLDESSKKDSDKAKSGSIWDVTVDKSIIANVLVQSQMESLLKGFIIIYDVTRESTMNDSKVGILEESFRRSKFGPCHWDKDETHNNLCPIRLSLKWKGTVLAEGEGSDDKTLRTRLAQAVLSKLSTFSHGIETKWSYYRDGRKPGLFDHMKPRRSEIYKSIPRSQFKAMEEITSYIDTFANSDSFTEIIFAMDFSNTEKAQLTEYITKSWGTRLTYRTVNKEGVKSKCETHLCIYHNRTGEELKRWLDKFGGENERYRLVPPGEHRRAGGCDNNVREVLTIDTGALHAASGIWANFLESGTCQVNVCIKNPAKSTSCSISSDLQDKAQSLCNGLGSQNFESPEGDDLSELVKKVCNIKLKTKLNGAGKKRFRWLVLKGYRPEEARELAVRPMPTREERLSRRSKKRSLSEETLKKKMKYSGDQKTRTKSTQKYSRRVTGVKLGILHAKHPEKCLSTEEMEEVKKAILNAILKAVDDSVQPVFYGVYRKQGFLVLNCQDDETAEWVERILELEGDLAVKVVPEVEIPRTRVLTAFFPGSVTYTTEKILTLLKVQNDNMKATQWRVLKRMEKGSAVMLALAVDCVTASRLETDGPWAFYKFGKIELQLKKKARKH</sequence>
<protein>
    <recommendedName>
        <fullName evidence="2">XRN2-binding (XTBD) domain-containing protein</fullName>
    </recommendedName>
</protein>
<accession>A0A1B6J3N9</accession>
<name>A0A1B6J3N9_9HEMI</name>
<proteinExistence type="predicted"/>
<dbReference type="PROSITE" id="PS51827">
    <property type="entry name" value="XTBD"/>
    <property type="match status" value="1"/>
</dbReference>
<gene>
    <name evidence="3" type="ORF">g.24793</name>
</gene>
<evidence type="ECO:0000313" key="3">
    <source>
        <dbReference type="EMBL" id="JAS93789.1"/>
    </source>
</evidence>